<comment type="caution">
    <text evidence="1">The sequence shown here is derived from an EMBL/GenBank/DDBJ whole genome shotgun (WGS) entry which is preliminary data.</text>
</comment>
<gene>
    <name evidence="1" type="ORF">LIER_35424</name>
</gene>
<name>A0AAV3NQH3_LITER</name>
<reference evidence="1 2" key="1">
    <citation type="submission" date="2024-01" db="EMBL/GenBank/DDBJ databases">
        <title>The complete chloroplast genome sequence of Lithospermum erythrorhizon: insights into the phylogenetic relationship among Boraginaceae species and the maternal lineages of purple gromwells.</title>
        <authorList>
            <person name="Okada T."/>
            <person name="Watanabe K."/>
        </authorList>
    </citation>
    <scope>NUCLEOTIDE SEQUENCE [LARGE SCALE GENOMIC DNA]</scope>
</reference>
<evidence type="ECO:0000313" key="1">
    <source>
        <dbReference type="EMBL" id="GAA0141629.1"/>
    </source>
</evidence>
<proteinExistence type="predicted"/>
<protein>
    <submittedName>
        <fullName evidence="1">Uncharacterized protein</fullName>
    </submittedName>
</protein>
<dbReference type="Proteomes" id="UP001454036">
    <property type="component" value="Unassembled WGS sequence"/>
</dbReference>
<organism evidence="1 2">
    <name type="scientific">Lithospermum erythrorhizon</name>
    <name type="common">Purple gromwell</name>
    <name type="synonym">Lithospermum officinale var. erythrorhizon</name>
    <dbReference type="NCBI Taxonomy" id="34254"/>
    <lineage>
        <taxon>Eukaryota</taxon>
        <taxon>Viridiplantae</taxon>
        <taxon>Streptophyta</taxon>
        <taxon>Embryophyta</taxon>
        <taxon>Tracheophyta</taxon>
        <taxon>Spermatophyta</taxon>
        <taxon>Magnoliopsida</taxon>
        <taxon>eudicotyledons</taxon>
        <taxon>Gunneridae</taxon>
        <taxon>Pentapetalae</taxon>
        <taxon>asterids</taxon>
        <taxon>lamiids</taxon>
        <taxon>Boraginales</taxon>
        <taxon>Boraginaceae</taxon>
        <taxon>Boraginoideae</taxon>
        <taxon>Lithospermeae</taxon>
        <taxon>Lithospermum</taxon>
    </lineage>
</organism>
<accession>A0AAV3NQH3</accession>
<dbReference type="EMBL" id="BAABME010015523">
    <property type="protein sequence ID" value="GAA0141629.1"/>
    <property type="molecule type" value="Genomic_DNA"/>
</dbReference>
<dbReference type="AlphaFoldDB" id="A0AAV3NQH3"/>
<evidence type="ECO:0000313" key="2">
    <source>
        <dbReference type="Proteomes" id="UP001454036"/>
    </source>
</evidence>
<sequence>MAWYKDGDENTKLFHSVMKSTTSNKKAIIEVVVCRRVDSSDFRELQKPVTASEIEEVFLSMKNGTAPGPNGFSLEFYKDSWSITKESVVAAIIQFFATCHLPRFVNYTAPTLITKVK</sequence>
<keyword evidence="2" id="KW-1185">Reference proteome</keyword>